<sequence length="86" mass="9774">MCVEGIEISVRSSQFCFDLSTQNTRTPSCSVQQLLRCTQFSTGRVNVLLLAPRVLFNGFRACRKDLAFLLHLWSLCCCNVWRGMPV</sequence>
<keyword evidence="2" id="KW-1185">Reference proteome</keyword>
<proteinExistence type="predicted"/>
<dbReference type="VEuPathDB" id="VectorBase:ADIR014628"/>
<evidence type="ECO:0000313" key="1">
    <source>
        <dbReference type="EnsemblMetazoa" id="ADIR014628-PB"/>
    </source>
</evidence>
<accession>A0A182NXQ6</accession>
<name>A0A182NXQ6_9DIPT</name>
<dbReference type="EnsemblMetazoa" id="ADIR014628-RB">
    <property type="protein sequence ID" value="ADIR014628-PB"/>
    <property type="gene ID" value="ADIR014628"/>
</dbReference>
<protein>
    <submittedName>
        <fullName evidence="1">Uncharacterized protein</fullName>
    </submittedName>
</protein>
<dbReference type="Proteomes" id="UP000075884">
    <property type="component" value="Unassembled WGS sequence"/>
</dbReference>
<reference evidence="2" key="1">
    <citation type="submission" date="2013-03" db="EMBL/GenBank/DDBJ databases">
        <title>The Genome Sequence of Anopheles dirus WRAIR2.</title>
        <authorList>
            <consortium name="The Broad Institute Genomics Platform"/>
            <person name="Neafsey D.E."/>
            <person name="Walton C."/>
            <person name="Walker B."/>
            <person name="Young S.K."/>
            <person name="Zeng Q."/>
            <person name="Gargeya S."/>
            <person name="Fitzgerald M."/>
            <person name="Haas B."/>
            <person name="Abouelleil A."/>
            <person name="Allen A.W."/>
            <person name="Alvarado L."/>
            <person name="Arachchi H.M."/>
            <person name="Berlin A.M."/>
            <person name="Chapman S.B."/>
            <person name="Gainer-Dewar J."/>
            <person name="Goldberg J."/>
            <person name="Griggs A."/>
            <person name="Gujja S."/>
            <person name="Hansen M."/>
            <person name="Howarth C."/>
            <person name="Imamovic A."/>
            <person name="Ireland A."/>
            <person name="Larimer J."/>
            <person name="McCowan C."/>
            <person name="Murphy C."/>
            <person name="Pearson M."/>
            <person name="Poon T.W."/>
            <person name="Priest M."/>
            <person name="Roberts A."/>
            <person name="Saif S."/>
            <person name="Shea T."/>
            <person name="Sisk P."/>
            <person name="Sykes S."/>
            <person name="Wortman J."/>
            <person name="Nusbaum C."/>
            <person name="Birren B."/>
        </authorList>
    </citation>
    <scope>NUCLEOTIDE SEQUENCE [LARGE SCALE GENOMIC DNA]</scope>
    <source>
        <strain evidence="2">WRAIR2</strain>
    </source>
</reference>
<reference evidence="1" key="2">
    <citation type="submission" date="2020-05" db="UniProtKB">
        <authorList>
            <consortium name="EnsemblMetazoa"/>
        </authorList>
    </citation>
    <scope>IDENTIFICATION</scope>
    <source>
        <strain evidence="1">WRAIR2</strain>
    </source>
</reference>
<dbReference type="AlphaFoldDB" id="A0A182NXQ6"/>
<evidence type="ECO:0000313" key="2">
    <source>
        <dbReference type="Proteomes" id="UP000075884"/>
    </source>
</evidence>
<organism evidence="1 2">
    <name type="scientific">Anopheles dirus</name>
    <dbReference type="NCBI Taxonomy" id="7168"/>
    <lineage>
        <taxon>Eukaryota</taxon>
        <taxon>Metazoa</taxon>
        <taxon>Ecdysozoa</taxon>
        <taxon>Arthropoda</taxon>
        <taxon>Hexapoda</taxon>
        <taxon>Insecta</taxon>
        <taxon>Pterygota</taxon>
        <taxon>Neoptera</taxon>
        <taxon>Endopterygota</taxon>
        <taxon>Diptera</taxon>
        <taxon>Nematocera</taxon>
        <taxon>Culicoidea</taxon>
        <taxon>Culicidae</taxon>
        <taxon>Anophelinae</taxon>
        <taxon>Anopheles</taxon>
    </lineage>
</organism>